<organism evidence="2 3">
    <name type="scientific">Pyrobaculum spherical virus (isolate United States/Yellowstone)</name>
    <name type="common">PSV</name>
    <dbReference type="NCBI Taxonomy" id="654907"/>
    <lineage>
        <taxon>Viruses</taxon>
        <taxon>Viruses incertae sedis</taxon>
        <taxon>Globuloviridae</taxon>
        <taxon>Alphaglobulovirus</taxon>
        <taxon>Alphaglobulovirus obsidianense</taxon>
    </lineage>
</organism>
<keyword evidence="1" id="KW-0472">Membrane</keyword>
<name>Q6ZYK0_PSVY</name>
<proteinExistence type="predicted"/>
<dbReference type="EMBL" id="AJ635161">
    <property type="protein sequence ID" value="CAG25622.1"/>
    <property type="molecule type" value="Genomic_DNA"/>
</dbReference>
<sequence>MDFVRLVTATVYAYFIVSSIFGVTNIWVDIALYLILLVSVVYATEVNMALSNARVWYNVMVVSVAMALPQTVFAVNLAVSGKPLAAWIDTLGSTLVDAIFVTAVVRRHVVGSPLVRSPLVVFFLFAWSILAVGLNIMAWHPELYTSTHFPLFYAIAGLLLPIILVRGNVHGLPSGRDMLMLTNNAFATLVASYMLSEAVAQLHIEEVQLGVVSTVLATLPDFIVGMLIRSVVSEILSSQAGDQEMVFTMLAAAVHDQLTIPGLIMLLAPYAMGYYPHLFNIVVVLLKFTLLDRRLFWFVGVPGGLLALVAPPV</sequence>
<organismHost>
    <name type="scientific">Thermoproteus tenax</name>
    <dbReference type="NCBI Taxonomy" id="2271"/>
</organismHost>
<feature type="transmembrane region" description="Helical" evidence="1">
    <location>
        <begin position="295"/>
        <end position="312"/>
    </location>
</feature>
<evidence type="ECO:0000313" key="3">
    <source>
        <dbReference type="Proteomes" id="UP000008777"/>
    </source>
</evidence>
<dbReference type="Proteomes" id="UP000008777">
    <property type="component" value="Segment"/>
</dbReference>
<feature type="transmembrane region" description="Helical" evidence="1">
    <location>
        <begin position="84"/>
        <end position="105"/>
    </location>
</feature>
<dbReference type="GeneID" id="4432014"/>
<protein>
    <submittedName>
        <fullName evidence="2">Uncharacterized protein</fullName>
    </submittedName>
</protein>
<keyword evidence="1" id="KW-0812">Transmembrane</keyword>
<keyword evidence="1" id="KW-1133">Transmembrane helix</keyword>
<dbReference type="RefSeq" id="YP_015524.1">
    <property type="nucleotide sequence ID" value="NC_005872.1"/>
</dbReference>
<evidence type="ECO:0000313" key="2">
    <source>
        <dbReference type="EMBL" id="CAG25622.1"/>
    </source>
</evidence>
<feature type="transmembrane region" description="Helical" evidence="1">
    <location>
        <begin position="210"/>
        <end position="232"/>
    </location>
</feature>
<reference evidence="2 3" key="1">
    <citation type="journal article" date="2004" name="Virology">
        <title>Morphology and genome organisation of the virus PSV of the hyperthermophilic archaeal genera Pyrobaculum and Thermoproteus: A novel virus family, the Globuloviridae.</title>
        <authorList>
            <person name="Haering M."/>
            <person name="Peng X."/>
            <person name="Bruegger K."/>
            <person name="Rachel R."/>
            <person name="Stetter K.O."/>
            <person name="Garrett R.A."/>
            <person name="Prangishvili D."/>
        </authorList>
    </citation>
    <scope>NUCLEOTIDE SEQUENCE [LARGE SCALE GENOMIC DNA]</scope>
    <source>
        <strain evidence="3">Isolate United States/Yellowstone</strain>
    </source>
</reference>
<keyword evidence="3" id="KW-1185">Reference proteome</keyword>
<feature type="transmembrane region" description="Helical" evidence="1">
    <location>
        <begin position="151"/>
        <end position="169"/>
    </location>
</feature>
<evidence type="ECO:0000256" key="1">
    <source>
        <dbReference type="SAM" id="Phobius"/>
    </source>
</evidence>
<feature type="transmembrane region" description="Helical" evidence="1">
    <location>
        <begin position="55"/>
        <end position="78"/>
    </location>
</feature>
<feature type="transmembrane region" description="Helical" evidence="1">
    <location>
        <begin position="12"/>
        <end position="43"/>
    </location>
</feature>
<feature type="transmembrane region" description="Helical" evidence="1">
    <location>
        <begin position="117"/>
        <end position="139"/>
    </location>
</feature>
<accession>Q6ZYK0</accession>
<organismHost>
    <name type="scientific">Pyrobaculum</name>
    <dbReference type="NCBI Taxonomy" id="2276"/>
</organismHost>
<feature type="transmembrane region" description="Helical" evidence="1">
    <location>
        <begin position="274"/>
        <end position="290"/>
    </location>
</feature>
<dbReference type="KEGG" id="vg:4432014"/>